<evidence type="ECO:0000256" key="6">
    <source>
        <dbReference type="ARBA" id="ARBA00022695"/>
    </source>
</evidence>
<keyword evidence="5 10" id="KW-0808">Transferase</keyword>
<keyword evidence="16" id="KW-1185">Reference proteome</keyword>
<dbReference type="GO" id="GO:0003677">
    <property type="term" value="F:DNA binding"/>
    <property type="evidence" value="ECO:0007669"/>
    <property type="project" value="UniProtKB-UniRule"/>
</dbReference>
<evidence type="ECO:0000259" key="12">
    <source>
        <dbReference type="Pfam" id="PF00712"/>
    </source>
</evidence>
<feature type="region of interest" description="Disordered" evidence="11">
    <location>
        <begin position="1"/>
        <end position="25"/>
    </location>
</feature>
<protein>
    <recommendedName>
        <fullName evidence="3 10">Beta sliding clamp</fullName>
    </recommendedName>
</protein>
<name>A0A5C6D152_9BACT</name>
<dbReference type="AlphaFoldDB" id="A0A5C6D152"/>
<evidence type="ECO:0000256" key="8">
    <source>
        <dbReference type="ARBA" id="ARBA00022932"/>
    </source>
</evidence>
<dbReference type="SUPFAM" id="SSF55979">
    <property type="entry name" value="DNA clamp"/>
    <property type="match status" value="3"/>
</dbReference>
<keyword evidence="6 10" id="KW-0548">Nucleotidyltransferase</keyword>
<keyword evidence="9" id="KW-0238">DNA-binding</keyword>
<feature type="domain" description="DNA polymerase III beta sliding clamp central" evidence="13">
    <location>
        <begin position="152"/>
        <end position="269"/>
    </location>
</feature>
<dbReference type="GO" id="GO:0006271">
    <property type="term" value="P:DNA strand elongation involved in DNA replication"/>
    <property type="evidence" value="ECO:0007669"/>
    <property type="project" value="TreeGrafter"/>
</dbReference>
<comment type="subunit">
    <text evidence="10">Forms a ring-shaped head-to-tail homodimer around DNA.</text>
</comment>
<evidence type="ECO:0000256" key="11">
    <source>
        <dbReference type="SAM" id="MobiDB-lite"/>
    </source>
</evidence>
<evidence type="ECO:0000256" key="7">
    <source>
        <dbReference type="ARBA" id="ARBA00022705"/>
    </source>
</evidence>
<dbReference type="Gene3D" id="3.70.10.10">
    <property type="match status" value="1"/>
</dbReference>
<evidence type="ECO:0000256" key="2">
    <source>
        <dbReference type="ARBA" id="ARBA00010752"/>
    </source>
</evidence>
<keyword evidence="7 10" id="KW-0235">DNA replication</keyword>
<evidence type="ECO:0000256" key="5">
    <source>
        <dbReference type="ARBA" id="ARBA00022679"/>
    </source>
</evidence>
<dbReference type="Gene3D" id="3.10.150.10">
    <property type="entry name" value="DNA Polymerase III, subunit A, domain 2"/>
    <property type="match status" value="1"/>
</dbReference>
<dbReference type="GO" id="GO:0003887">
    <property type="term" value="F:DNA-directed DNA polymerase activity"/>
    <property type="evidence" value="ECO:0007669"/>
    <property type="project" value="UniProtKB-UniRule"/>
</dbReference>
<feature type="compositionally biased region" description="Polar residues" evidence="11">
    <location>
        <begin position="1"/>
        <end position="11"/>
    </location>
</feature>
<comment type="function">
    <text evidence="10">Confers DNA tethering and processivity to DNA polymerases and other proteins. Acts as a clamp, forming a ring around DNA (a reaction catalyzed by the clamp-loading complex) which diffuses in an ATP-independent manner freely and bidirectionally along dsDNA. Initially characterized for its ability to contact the catalytic subunit of DNA polymerase III (Pol III), a complex, multichain enzyme responsible for most of the replicative synthesis in bacteria; Pol III exhibits 3'-5' exonuclease proofreading activity. The beta chain is required for initiation of replication as well as for processivity of DNA replication.</text>
</comment>
<dbReference type="InterPro" id="IPR046938">
    <property type="entry name" value="DNA_clamp_sf"/>
</dbReference>
<sequence length="395" mass="42911">MSTVIENSSQVEAPRSSGNGGNSMKISCDREQLLHAFQTVASVAPSRSPKPILQNVKLEVTAEKVTLLATDLEVGIRHDVEGVDIQLPGAAVLSVARFGSILRESTDQTLHLECDNTGIIIRGERSQFRLPAENPAEFPQVTKFEEENFYEVPARLLRELIRRTVFATDSESSRYALGGVKLEFEEAAVTAIGTDGRRLAKMTGPVVKTGQPHDADQTTIVPTRAMNLIERAVAPSDAEVKIALKGNEFLIHSPRATISARLLEGRFPDWRKVFPDGGGQGLSIELAVGGTLSAVRQAAIVTSEESRGVDFTFGDGMLVLSGRAAEVGQSRIELPIGYDGEEMTVTLDPRFVTDFLKVLDADKTFSFEVKDAESAAVCKTDDGYGYVIMPLSRDR</sequence>
<comment type="caution">
    <text evidence="15">The sequence shown here is derived from an EMBL/GenBank/DDBJ whole genome shotgun (WGS) entry which is preliminary data.</text>
</comment>
<comment type="subcellular location">
    <subcellularLocation>
        <location evidence="1 10">Cytoplasm</location>
    </subcellularLocation>
</comment>
<dbReference type="NCBIfam" id="TIGR00663">
    <property type="entry name" value="dnan"/>
    <property type="match status" value="1"/>
</dbReference>
<dbReference type="Pfam" id="PF00712">
    <property type="entry name" value="DNA_pol3_beta"/>
    <property type="match status" value="1"/>
</dbReference>
<dbReference type="GO" id="GO:0009360">
    <property type="term" value="C:DNA polymerase III complex"/>
    <property type="evidence" value="ECO:0007669"/>
    <property type="project" value="InterPro"/>
</dbReference>
<keyword evidence="8 10" id="KW-0239">DNA-directed DNA polymerase</keyword>
<evidence type="ECO:0000313" key="15">
    <source>
        <dbReference type="EMBL" id="TWU29915.1"/>
    </source>
</evidence>
<dbReference type="EMBL" id="SJPS01000001">
    <property type="protein sequence ID" value="TWU29915.1"/>
    <property type="molecule type" value="Genomic_DNA"/>
</dbReference>
<organism evidence="15 16">
    <name type="scientific">Bythopirellula polymerisocia</name>
    <dbReference type="NCBI Taxonomy" id="2528003"/>
    <lineage>
        <taxon>Bacteria</taxon>
        <taxon>Pseudomonadati</taxon>
        <taxon>Planctomycetota</taxon>
        <taxon>Planctomycetia</taxon>
        <taxon>Pirellulales</taxon>
        <taxon>Lacipirellulaceae</taxon>
        <taxon>Bythopirellula</taxon>
    </lineage>
</organism>
<dbReference type="InterPro" id="IPR022635">
    <property type="entry name" value="DNA_polIII_beta_C"/>
</dbReference>
<dbReference type="PIRSF" id="PIRSF000804">
    <property type="entry name" value="DNA_pol_III_b"/>
    <property type="match status" value="1"/>
</dbReference>
<evidence type="ECO:0000259" key="13">
    <source>
        <dbReference type="Pfam" id="PF02767"/>
    </source>
</evidence>
<evidence type="ECO:0000256" key="4">
    <source>
        <dbReference type="ARBA" id="ARBA00022490"/>
    </source>
</evidence>
<dbReference type="SMART" id="SM00480">
    <property type="entry name" value="POL3Bc"/>
    <property type="match status" value="1"/>
</dbReference>
<evidence type="ECO:0000256" key="9">
    <source>
        <dbReference type="ARBA" id="ARBA00023125"/>
    </source>
</evidence>
<dbReference type="InterPro" id="IPR001001">
    <property type="entry name" value="DNA_polIII_beta"/>
</dbReference>
<proteinExistence type="inferred from homology"/>
<evidence type="ECO:0000256" key="10">
    <source>
        <dbReference type="PIRNR" id="PIRNR000804"/>
    </source>
</evidence>
<feature type="domain" description="DNA polymerase III beta sliding clamp N-terminal" evidence="12">
    <location>
        <begin position="24"/>
        <end position="141"/>
    </location>
</feature>
<dbReference type="PANTHER" id="PTHR30478:SF0">
    <property type="entry name" value="BETA SLIDING CLAMP"/>
    <property type="match status" value="1"/>
</dbReference>
<feature type="domain" description="DNA polymerase III beta sliding clamp C-terminal" evidence="14">
    <location>
        <begin position="273"/>
        <end position="391"/>
    </location>
</feature>
<dbReference type="Proteomes" id="UP000318437">
    <property type="component" value="Unassembled WGS sequence"/>
</dbReference>
<dbReference type="InterPro" id="IPR022637">
    <property type="entry name" value="DNA_polIII_beta_cen"/>
</dbReference>
<dbReference type="InterPro" id="IPR022634">
    <property type="entry name" value="DNA_polIII_beta_N"/>
</dbReference>
<evidence type="ECO:0000256" key="3">
    <source>
        <dbReference type="ARBA" id="ARBA00021035"/>
    </source>
</evidence>
<reference evidence="15 16" key="1">
    <citation type="submission" date="2019-02" db="EMBL/GenBank/DDBJ databases">
        <title>Deep-cultivation of Planctomycetes and their phenomic and genomic characterization uncovers novel biology.</title>
        <authorList>
            <person name="Wiegand S."/>
            <person name="Jogler M."/>
            <person name="Boedeker C."/>
            <person name="Pinto D."/>
            <person name="Vollmers J."/>
            <person name="Rivas-Marin E."/>
            <person name="Kohn T."/>
            <person name="Peeters S.H."/>
            <person name="Heuer A."/>
            <person name="Rast P."/>
            <person name="Oberbeckmann S."/>
            <person name="Bunk B."/>
            <person name="Jeske O."/>
            <person name="Meyerdierks A."/>
            <person name="Storesund J.E."/>
            <person name="Kallscheuer N."/>
            <person name="Luecker S."/>
            <person name="Lage O.M."/>
            <person name="Pohl T."/>
            <person name="Merkel B.J."/>
            <person name="Hornburger P."/>
            <person name="Mueller R.-W."/>
            <person name="Bruemmer F."/>
            <person name="Labrenz M."/>
            <person name="Spormann A.M."/>
            <person name="Op Den Camp H."/>
            <person name="Overmann J."/>
            <person name="Amann R."/>
            <person name="Jetten M.S.M."/>
            <person name="Mascher T."/>
            <person name="Medema M.H."/>
            <person name="Devos D.P."/>
            <person name="Kaster A.-K."/>
            <person name="Ovreas L."/>
            <person name="Rohde M."/>
            <person name="Galperin M.Y."/>
            <person name="Jogler C."/>
        </authorList>
    </citation>
    <scope>NUCLEOTIDE SEQUENCE [LARGE SCALE GENOMIC DNA]</scope>
    <source>
        <strain evidence="15 16">Pla144</strain>
    </source>
</reference>
<comment type="similarity">
    <text evidence="2 10">Belongs to the beta sliding clamp family.</text>
</comment>
<evidence type="ECO:0000313" key="16">
    <source>
        <dbReference type="Proteomes" id="UP000318437"/>
    </source>
</evidence>
<keyword evidence="4 10" id="KW-0963">Cytoplasm</keyword>
<dbReference type="GO" id="GO:0005737">
    <property type="term" value="C:cytoplasm"/>
    <property type="evidence" value="ECO:0007669"/>
    <property type="project" value="UniProtKB-SubCell"/>
</dbReference>
<dbReference type="Pfam" id="PF02768">
    <property type="entry name" value="DNA_pol3_beta_3"/>
    <property type="match status" value="1"/>
</dbReference>
<evidence type="ECO:0000259" key="14">
    <source>
        <dbReference type="Pfam" id="PF02768"/>
    </source>
</evidence>
<dbReference type="CDD" id="cd00140">
    <property type="entry name" value="beta_clamp"/>
    <property type="match status" value="1"/>
</dbReference>
<gene>
    <name evidence="15" type="primary">dnaN</name>
    <name evidence="15" type="ORF">Pla144_06960</name>
</gene>
<dbReference type="PANTHER" id="PTHR30478">
    <property type="entry name" value="DNA POLYMERASE III SUBUNIT BETA"/>
    <property type="match status" value="1"/>
</dbReference>
<dbReference type="GO" id="GO:0008408">
    <property type="term" value="F:3'-5' exonuclease activity"/>
    <property type="evidence" value="ECO:0007669"/>
    <property type="project" value="InterPro"/>
</dbReference>
<evidence type="ECO:0000256" key="1">
    <source>
        <dbReference type="ARBA" id="ARBA00004496"/>
    </source>
</evidence>
<dbReference type="Pfam" id="PF02767">
    <property type="entry name" value="DNA_pol3_beta_2"/>
    <property type="match status" value="1"/>
</dbReference>
<accession>A0A5C6D152</accession>